<dbReference type="GO" id="GO:0005634">
    <property type="term" value="C:nucleus"/>
    <property type="evidence" value="ECO:0007669"/>
    <property type="project" value="TreeGrafter"/>
</dbReference>
<keyword evidence="1" id="KW-0479">Metal-binding</keyword>
<feature type="domain" description="THAP-type" evidence="7">
    <location>
        <begin position="1"/>
        <end position="90"/>
    </location>
</feature>
<evidence type="ECO:0000256" key="6">
    <source>
        <dbReference type="SAM" id="MobiDB-lite"/>
    </source>
</evidence>
<evidence type="ECO:0000259" key="7">
    <source>
        <dbReference type="PROSITE" id="PS50950"/>
    </source>
</evidence>
<dbReference type="GO" id="GO:0006357">
    <property type="term" value="P:regulation of transcription by RNA polymerase II"/>
    <property type="evidence" value="ECO:0007669"/>
    <property type="project" value="TreeGrafter"/>
</dbReference>
<keyword evidence="3" id="KW-0862">Zinc</keyword>
<dbReference type="InterPro" id="IPR006612">
    <property type="entry name" value="THAP_Znf"/>
</dbReference>
<dbReference type="SMART" id="SM00980">
    <property type="entry name" value="THAP"/>
    <property type="match status" value="1"/>
</dbReference>
<name>A0A1X7V3W7_AMPQE</name>
<evidence type="ECO:0000256" key="1">
    <source>
        <dbReference type="ARBA" id="ARBA00022723"/>
    </source>
</evidence>
<dbReference type="InterPro" id="IPR038441">
    <property type="entry name" value="THAP_Znf_sf"/>
</dbReference>
<feature type="region of interest" description="Disordered" evidence="6">
    <location>
        <begin position="100"/>
        <end position="119"/>
    </location>
</feature>
<dbReference type="Pfam" id="PF05485">
    <property type="entry name" value="THAP"/>
    <property type="match status" value="1"/>
</dbReference>
<organism evidence="8">
    <name type="scientific">Amphimedon queenslandica</name>
    <name type="common">Sponge</name>
    <dbReference type="NCBI Taxonomy" id="400682"/>
    <lineage>
        <taxon>Eukaryota</taxon>
        <taxon>Metazoa</taxon>
        <taxon>Porifera</taxon>
        <taxon>Demospongiae</taxon>
        <taxon>Heteroscleromorpha</taxon>
        <taxon>Haplosclerida</taxon>
        <taxon>Niphatidae</taxon>
        <taxon>Amphimedon</taxon>
    </lineage>
</organism>
<protein>
    <recommendedName>
        <fullName evidence="7">THAP-type domain-containing protein</fullName>
    </recommendedName>
</protein>
<keyword evidence="2 5" id="KW-0863">Zinc-finger</keyword>
<sequence>MPSQCVAASCNNFSSSETTMYRFPTDPSLKEEWIAQVQCTRAQWKGPQPTSVLCSAHFNSDDFEPSSLLSKSIRLKTCLKLKPGAVTLVFKTKLEGRTIQPASKTGRKGYEKRERKWVS</sequence>
<proteinExistence type="predicted"/>
<accession>A0A1X7V3W7</accession>
<dbReference type="EnsemblMetazoa" id="Aqu2.1.34960_001">
    <property type="protein sequence ID" value="Aqu2.1.34960_001"/>
    <property type="gene ID" value="Aqu2.1.34960"/>
</dbReference>
<dbReference type="PROSITE" id="PS50950">
    <property type="entry name" value="ZF_THAP"/>
    <property type="match status" value="1"/>
</dbReference>
<feature type="compositionally biased region" description="Basic and acidic residues" evidence="6">
    <location>
        <begin position="108"/>
        <end position="119"/>
    </location>
</feature>
<reference evidence="8" key="1">
    <citation type="submission" date="2017-05" db="UniProtKB">
        <authorList>
            <consortium name="EnsemblMetazoa"/>
        </authorList>
    </citation>
    <scope>IDENTIFICATION</scope>
</reference>
<dbReference type="InterPro" id="IPR026516">
    <property type="entry name" value="THAP1/10"/>
</dbReference>
<dbReference type="AlphaFoldDB" id="A0A1X7V3W7"/>
<dbReference type="GO" id="GO:0003700">
    <property type="term" value="F:DNA-binding transcription factor activity"/>
    <property type="evidence" value="ECO:0007669"/>
    <property type="project" value="TreeGrafter"/>
</dbReference>
<keyword evidence="4 5" id="KW-0238">DNA-binding</keyword>
<dbReference type="PANTHER" id="PTHR46600">
    <property type="entry name" value="THAP DOMAIN-CONTAINING"/>
    <property type="match status" value="1"/>
</dbReference>
<evidence type="ECO:0000256" key="2">
    <source>
        <dbReference type="ARBA" id="ARBA00022771"/>
    </source>
</evidence>
<dbReference type="GO" id="GO:0008270">
    <property type="term" value="F:zinc ion binding"/>
    <property type="evidence" value="ECO:0007669"/>
    <property type="project" value="UniProtKB-KW"/>
</dbReference>
<dbReference type="InParanoid" id="A0A1X7V3W7"/>
<dbReference type="Gene3D" id="6.20.210.20">
    <property type="entry name" value="THAP domain"/>
    <property type="match status" value="1"/>
</dbReference>
<evidence type="ECO:0000313" key="8">
    <source>
        <dbReference type="EnsemblMetazoa" id="Aqu2.1.34960_001"/>
    </source>
</evidence>
<evidence type="ECO:0000256" key="5">
    <source>
        <dbReference type="PROSITE-ProRule" id="PRU00309"/>
    </source>
</evidence>
<dbReference type="OrthoDB" id="5982876at2759"/>
<dbReference type="SUPFAM" id="SSF57716">
    <property type="entry name" value="Glucocorticoid receptor-like (DNA-binding domain)"/>
    <property type="match status" value="1"/>
</dbReference>
<evidence type="ECO:0000256" key="3">
    <source>
        <dbReference type="ARBA" id="ARBA00022833"/>
    </source>
</evidence>
<evidence type="ECO:0000256" key="4">
    <source>
        <dbReference type="ARBA" id="ARBA00023125"/>
    </source>
</evidence>
<dbReference type="PANTHER" id="PTHR46600:SF7">
    <property type="entry name" value="SI:DKEY-228B2.6-RELATED"/>
    <property type="match status" value="1"/>
</dbReference>
<dbReference type="GO" id="GO:0000978">
    <property type="term" value="F:RNA polymerase II cis-regulatory region sequence-specific DNA binding"/>
    <property type="evidence" value="ECO:0007669"/>
    <property type="project" value="TreeGrafter"/>
</dbReference>